<evidence type="ECO:0000256" key="4">
    <source>
        <dbReference type="ARBA" id="ARBA00023274"/>
    </source>
</evidence>
<dbReference type="Proteomes" id="UP000003530">
    <property type="component" value="Unassembled WGS sequence"/>
</dbReference>
<organism evidence="9 10">
    <name type="scientific">Streptococcus sanguinis SK150</name>
    <dbReference type="NCBI Taxonomy" id="888811"/>
    <lineage>
        <taxon>Bacteria</taxon>
        <taxon>Bacillati</taxon>
        <taxon>Bacillota</taxon>
        <taxon>Bacilli</taxon>
        <taxon>Lactobacillales</taxon>
        <taxon>Streptococcaceae</taxon>
        <taxon>Streptococcus</taxon>
    </lineage>
</organism>
<sequence>MTNNFFLVAGHAKPATRMKRKEKEYIMAISKEKKNEIIAQYARHEGDTGSVEVQVAVLTWEINHLNEHIKQHKKDHATYRGLMKKIGRRRNLLAYLRKNDVNRYRELINSLGLRR</sequence>
<evidence type="ECO:0000256" key="8">
    <source>
        <dbReference type="RuleBase" id="RU004524"/>
    </source>
</evidence>
<dbReference type="InterPro" id="IPR005290">
    <property type="entry name" value="Ribosomal_uS15_bac-type"/>
</dbReference>
<dbReference type="GO" id="GO:0006412">
    <property type="term" value="P:translation"/>
    <property type="evidence" value="ECO:0007669"/>
    <property type="project" value="UniProtKB-UniRule"/>
</dbReference>
<dbReference type="GO" id="GO:0019843">
    <property type="term" value="F:rRNA binding"/>
    <property type="evidence" value="ECO:0007669"/>
    <property type="project" value="UniProtKB-UniRule"/>
</dbReference>
<reference evidence="9 10" key="1">
    <citation type="submission" date="2011-02" db="EMBL/GenBank/DDBJ databases">
        <authorList>
            <person name="Muzny D."/>
            <person name="Qin X."/>
            <person name="Deng J."/>
            <person name="Jiang H."/>
            <person name="Liu Y."/>
            <person name="Qu J."/>
            <person name="Song X.-Z."/>
            <person name="Zhang L."/>
            <person name="Thornton R."/>
            <person name="Coyle M."/>
            <person name="Francisco L."/>
            <person name="Jackson L."/>
            <person name="Javaid M."/>
            <person name="Korchina V."/>
            <person name="Kovar C."/>
            <person name="Mata R."/>
            <person name="Mathew T."/>
            <person name="Ngo R."/>
            <person name="Nguyen L."/>
            <person name="Nguyen N."/>
            <person name="Okwuonu G."/>
            <person name="Ongeri F."/>
            <person name="Pham C."/>
            <person name="Simmons D."/>
            <person name="Wilczek-Boney K."/>
            <person name="Hale W."/>
            <person name="Jakkamsetti A."/>
            <person name="Pham P."/>
            <person name="Ruth R."/>
            <person name="San Lucas F."/>
            <person name="Warren J."/>
            <person name="Zhang J."/>
            <person name="Zhao Z."/>
            <person name="Zhou C."/>
            <person name="Zhu D."/>
            <person name="Lee S."/>
            <person name="Bess C."/>
            <person name="Blankenburg K."/>
            <person name="Forbes L."/>
            <person name="Fu Q."/>
            <person name="Gubbala S."/>
            <person name="Hirani K."/>
            <person name="Jayaseelan J.C."/>
            <person name="Lara F."/>
            <person name="Munidasa M."/>
            <person name="Palculict T."/>
            <person name="Patil S."/>
            <person name="Pu L.-L."/>
            <person name="Saada N."/>
            <person name="Tang L."/>
            <person name="Weissenberger G."/>
            <person name="Zhu Y."/>
            <person name="Hemphill L."/>
            <person name="Shang Y."/>
            <person name="Youmans B."/>
            <person name="Ayvaz T."/>
            <person name="Ross M."/>
            <person name="Santibanez J."/>
            <person name="Aqrawi P."/>
            <person name="Gross S."/>
            <person name="Joshi V."/>
            <person name="Fowler G."/>
            <person name="Nazareth L."/>
            <person name="Reid J."/>
            <person name="Worley K."/>
            <person name="Petrosino J."/>
            <person name="Highlander S."/>
            <person name="Gibbs R."/>
        </authorList>
    </citation>
    <scope>NUCLEOTIDE SEQUENCE [LARGE SCALE GENOMIC DNA]</scope>
    <source>
        <strain evidence="9 10">SK150</strain>
    </source>
</reference>
<dbReference type="SMART" id="SM01387">
    <property type="entry name" value="Ribosomal_S15"/>
    <property type="match status" value="1"/>
</dbReference>
<dbReference type="SUPFAM" id="SSF47060">
    <property type="entry name" value="S15/NS1 RNA-binding domain"/>
    <property type="match status" value="1"/>
</dbReference>
<comment type="function">
    <text evidence="6 8">One of the primary rRNA binding proteins, it binds directly to 16S rRNA where it helps nucleate assembly of the platform of the 30S subunit by binding and bridging several RNA helices of the 16S rRNA.</text>
</comment>
<dbReference type="GO" id="GO:0022627">
    <property type="term" value="C:cytosolic small ribosomal subunit"/>
    <property type="evidence" value="ECO:0007669"/>
    <property type="project" value="TreeGrafter"/>
</dbReference>
<keyword evidence="2 6" id="KW-0694">RNA-binding</keyword>
<dbReference type="FunFam" id="1.10.287.10:FF:000002">
    <property type="entry name" value="30S ribosomal protein S15"/>
    <property type="match status" value="1"/>
</dbReference>
<gene>
    <name evidence="6 9" type="primary">rpsO</name>
    <name evidence="9" type="ORF">HMPREF9383_0444</name>
</gene>
<evidence type="ECO:0000313" key="10">
    <source>
        <dbReference type="Proteomes" id="UP000003530"/>
    </source>
</evidence>
<name>F0IJZ2_STRSA</name>
<dbReference type="Gene3D" id="6.10.250.3130">
    <property type="match status" value="1"/>
</dbReference>
<dbReference type="Pfam" id="PF00312">
    <property type="entry name" value="Ribosomal_S15"/>
    <property type="match status" value="1"/>
</dbReference>
<dbReference type="PATRIC" id="fig|888811.3.peg.440"/>
<dbReference type="PANTHER" id="PTHR23321:SF26">
    <property type="entry name" value="SMALL RIBOSOMAL SUBUNIT PROTEIN US15M"/>
    <property type="match status" value="1"/>
</dbReference>
<evidence type="ECO:0000256" key="3">
    <source>
        <dbReference type="ARBA" id="ARBA00022980"/>
    </source>
</evidence>
<evidence type="ECO:0000256" key="1">
    <source>
        <dbReference type="ARBA" id="ARBA00022730"/>
    </source>
</evidence>
<dbReference type="GO" id="GO:0003735">
    <property type="term" value="F:structural constituent of ribosome"/>
    <property type="evidence" value="ECO:0007669"/>
    <property type="project" value="InterPro"/>
</dbReference>
<evidence type="ECO:0000256" key="6">
    <source>
        <dbReference type="HAMAP-Rule" id="MF_01343"/>
    </source>
</evidence>
<protein>
    <recommendedName>
        <fullName evidence="6">Small ribosomal subunit protein uS15</fullName>
    </recommendedName>
</protein>
<keyword evidence="3 6" id="KW-0689">Ribosomal protein</keyword>
<dbReference type="NCBIfam" id="TIGR00952">
    <property type="entry name" value="S15_bact"/>
    <property type="match status" value="1"/>
</dbReference>
<evidence type="ECO:0000256" key="7">
    <source>
        <dbReference type="RuleBase" id="RU003919"/>
    </source>
</evidence>
<dbReference type="InterPro" id="IPR009068">
    <property type="entry name" value="uS15_NS1_RNA-bd_sf"/>
</dbReference>
<evidence type="ECO:0000256" key="5">
    <source>
        <dbReference type="ARBA" id="ARBA00064542"/>
    </source>
</evidence>
<evidence type="ECO:0000256" key="2">
    <source>
        <dbReference type="ARBA" id="ARBA00022884"/>
    </source>
</evidence>
<dbReference type="EMBL" id="AEXY01000004">
    <property type="protein sequence ID" value="EGD37413.1"/>
    <property type="molecule type" value="Genomic_DNA"/>
</dbReference>
<keyword evidence="1 6" id="KW-0699">rRNA-binding</keyword>
<dbReference type="InterPro" id="IPR000589">
    <property type="entry name" value="Ribosomal_uS15"/>
</dbReference>
<dbReference type="PANTHER" id="PTHR23321">
    <property type="entry name" value="RIBOSOMAL PROTEIN S15, BACTERIAL AND ORGANELLAR"/>
    <property type="match status" value="1"/>
</dbReference>
<comment type="caution">
    <text evidence="9">The sequence shown here is derived from an EMBL/GenBank/DDBJ whole genome shotgun (WGS) entry which is preliminary data.</text>
</comment>
<comment type="similarity">
    <text evidence="6 7">Belongs to the universal ribosomal protein uS15 family.</text>
</comment>
<dbReference type="HOGENOM" id="CLU_148518_0_1_9"/>
<proteinExistence type="inferred from homology"/>
<dbReference type="HAMAP" id="MF_01343_B">
    <property type="entry name" value="Ribosomal_uS15_B"/>
    <property type="match status" value="1"/>
</dbReference>
<accession>F0IJZ2</accession>
<comment type="subunit">
    <text evidence="5 6">Part of the 30S ribosomal subunit. Forms a bridge to the 50S subunit in the 70S ribosome, contacting the 23S rRNA.</text>
</comment>
<dbReference type="Gene3D" id="1.10.287.10">
    <property type="entry name" value="S15/NS1, RNA-binding"/>
    <property type="match status" value="1"/>
</dbReference>
<comment type="function">
    <text evidence="6">Forms an intersubunit bridge (bridge B4) with the 23S rRNA of the 50S subunit in the ribosome.</text>
</comment>
<dbReference type="AlphaFoldDB" id="F0IJZ2"/>
<dbReference type="PROSITE" id="PS00362">
    <property type="entry name" value="RIBOSOMAL_S15"/>
    <property type="match status" value="1"/>
</dbReference>
<dbReference type="CDD" id="cd00353">
    <property type="entry name" value="Ribosomal_S15p_S13e"/>
    <property type="match status" value="1"/>
</dbReference>
<keyword evidence="4 6" id="KW-0687">Ribonucleoprotein</keyword>
<evidence type="ECO:0000313" key="9">
    <source>
        <dbReference type="EMBL" id="EGD37413.1"/>
    </source>
</evidence>